<dbReference type="PANTHER" id="PTHR24148">
    <property type="entry name" value="ANKYRIN REPEAT DOMAIN-CONTAINING PROTEIN 39 HOMOLOG-RELATED"/>
    <property type="match status" value="1"/>
</dbReference>
<feature type="domain" description="Heterokaryon incompatibility" evidence="1">
    <location>
        <begin position="14"/>
        <end position="156"/>
    </location>
</feature>
<dbReference type="eggNOG" id="ENOG502RV4K">
    <property type="taxonomic scope" value="Eukaryota"/>
</dbReference>
<reference evidence="3" key="1">
    <citation type="submission" date="2012-06" db="EMBL/GenBank/DDBJ databases">
        <title>The genome sequence of Coniosporium apollinis CBS 100218.</title>
        <authorList>
            <consortium name="The Broad Institute Genome Sequencing Platform"/>
            <person name="Cuomo C."/>
            <person name="Gorbushina A."/>
            <person name="Noack S."/>
            <person name="Walker B."/>
            <person name="Young S.K."/>
            <person name="Zeng Q."/>
            <person name="Gargeya S."/>
            <person name="Fitzgerald M."/>
            <person name="Haas B."/>
            <person name="Abouelleil A."/>
            <person name="Alvarado L."/>
            <person name="Arachchi H.M."/>
            <person name="Berlin A.M."/>
            <person name="Chapman S.B."/>
            <person name="Goldberg J."/>
            <person name="Griggs A."/>
            <person name="Gujja S."/>
            <person name="Hansen M."/>
            <person name="Howarth C."/>
            <person name="Imamovic A."/>
            <person name="Larimer J."/>
            <person name="McCowan C."/>
            <person name="Montmayeur A."/>
            <person name="Murphy C."/>
            <person name="Neiman D."/>
            <person name="Pearson M."/>
            <person name="Priest M."/>
            <person name="Roberts A."/>
            <person name="Saif S."/>
            <person name="Shea T."/>
            <person name="Sisk P."/>
            <person name="Sykes S."/>
            <person name="Wortman J."/>
            <person name="Nusbaum C."/>
            <person name="Birren B."/>
        </authorList>
    </citation>
    <scope>NUCLEOTIDE SEQUENCE [LARGE SCALE GENOMIC DNA]</scope>
    <source>
        <strain evidence="3">CBS 100218</strain>
    </source>
</reference>
<dbReference type="OrthoDB" id="2157530at2759"/>
<evidence type="ECO:0000259" key="1">
    <source>
        <dbReference type="Pfam" id="PF06985"/>
    </source>
</evidence>
<protein>
    <recommendedName>
        <fullName evidence="1">Heterokaryon incompatibility domain-containing protein</fullName>
    </recommendedName>
</protein>
<dbReference type="GeneID" id="19902401"/>
<organism evidence="2 3">
    <name type="scientific">Coniosporium apollinis (strain CBS 100218)</name>
    <name type="common">Rock-inhabiting black yeast</name>
    <dbReference type="NCBI Taxonomy" id="1168221"/>
    <lineage>
        <taxon>Eukaryota</taxon>
        <taxon>Fungi</taxon>
        <taxon>Dikarya</taxon>
        <taxon>Ascomycota</taxon>
        <taxon>Pezizomycotina</taxon>
        <taxon>Dothideomycetes</taxon>
        <taxon>Dothideomycetes incertae sedis</taxon>
        <taxon>Coniosporium</taxon>
    </lineage>
</organism>
<accession>R7YVH3</accession>
<proteinExistence type="predicted"/>
<keyword evidence="3" id="KW-1185">Reference proteome</keyword>
<dbReference type="AlphaFoldDB" id="R7YVH3"/>
<name>R7YVH3_CONA1</name>
<dbReference type="HOGENOM" id="CLU_412785_0_0_1"/>
<dbReference type="Pfam" id="PF06985">
    <property type="entry name" value="HET"/>
    <property type="match status" value="1"/>
</dbReference>
<evidence type="ECO:0000313" key="2">
    <source>
        <dbReference type="EMBL" id="EON65848.1"/>
    </source>
</evidence>
<gene>
    <name evidence="2" type="ORF">W97_05090</name>
</gene>
<dbReference type="STRING" id="1168221.R7YVH3"/>
<dbReference type="InterPro" id="IPR052895">
    <property type="entry name" value="HetReg/Transcr_Mod"/>
</dbReference>
<dbReference type="RefSeq" id="XP_007781165.1">
    <property type="nucleotide sequence ID" value="XM_007782975.1"/>
</dbReference>
<dbReference type="OMA" id="DSTHAKN"/>
<dbReference type="InterPro" id="IPR010730">
    <property type="entry name" value="HET"/>
</dbReference>
<evidence type="ECO:0000313" key="3">
    <source>
        <dbReference type="Proteomes" id="UP000016924"/>
    </source>
</evidence>
<sequence>MHAVSLDDSNLRRFNALSYVWGKPVFDQLVIINGVEVRVTENLYLALRDLLRSATDASWWVDAVCINQANTEERGSQLQMMSRIFSSAAATVAHLGSFRPTPALSLLKTLATQYRQPGSLEWIVAAASNPEFVEGWKALVELLSVPYWSRAWILQETIVSLRLELFDPEGPWLDVWNLLYAVMYITLMKDYIEKALQDGPGVYLKNLDMVRNQLGMRFIYWPDETRRPLRLMTTLLNALRLKAMDPRDHLYALLAMTEDGLDIVGRPDYATPTSRVFASFVQSCYHRYGILDMILLSAYPRRLEGMPSWVPDLSSFEGQIYRNTIALENLLMLNSSTETPGVEDVAKQGGQRLPWEELRFKASGWLPRNAEFSTDLRILKVGGILLGNVTGLGGWVGVSVNERDYKFEANHPCEQQMDDPTQPFSMSRTTLLEAVAHSLTIGVLPNMTSAIPSGLLGQILIAMVHSVTEGKLSPQFLWALDSWWSGNKDLRIGHKALSLWLLADGQISERRTLELNQTLENMQVTAHGTSPANPEAILNIFLKRLIHVTFEMQRRLLVTQKGQLS</sequence>
<dbReference type="Proteomes" id="UP000016924">
    <property type="component" value="Unassembled WGS sequence"/>
</dbReference>
<dbReference type="EMBL" id="JH767576">
    <property type="protein sequence ID" value="EON65848.1"/>
    <property type="molecule type" value="Genomic_DNA"/>
</dbReference>
<dbReference type="PANTHER" id="PTHR24148:SF73">
    <property type="entry name" value="HET DOMAIN PROTEIN (AFU_ORTHOLOGUE AFUA_8G01020)"/>
    <property type="match status" value="1"/>
</dbReference>